<keyword evidence="5" id="KW-0408">Iron</keyword>
<dbReference type="Proteomes" id="UP000685013">
    <property type="component" value="Chromosome 19"/>
</dbReference>
<evidence type="ECO:0000256" key="5">
    <source>
        <dbReference type="ARBA" id="ARBA00023004"/>
    </source>
</evidence>
<evidence type="ECO:0000256" key="1">
    <source>
        <dbReference type="ARBA" id="ARBA00010617"/>
    </source>
</evidence>
<dbReference type="PANTHER" id="PTHR47950:SF4">
    <property type="entry name" value="GERANIOL 8-HYDROXYLASE-LIKE"/>
    <property type="match status" value="1"/>
</dbReference>
<dbReference type="InterPro" id="IPR001128">
    <property type="entry name" value="Cyt_P450"/>
</dbReference>
<evidence type="ECO:0000313" key="8">
    <source>
        <dbReference type="Proteomes" id="UP000685013"/>
    </source>
</evidence>
<dbReference type="Pfam" id="PF00067">
    <property type="entry name" value="p450"/>
    <property type="match status" value="1"/>
</dbReference>
<keyword evidence="3" id="KW-0479">Metal-binding</keyword>
<dbReference type="EMBL" id="JAGKQH010000019">
    <property type="protein sequence ID" value="KAG6571558.1"/>
    <property type="molecule type" value="Genomic_DNA"/>
</dbReference>
<feature type="non-terminal residue" evidence="7">
    <location>
        <position position="1"/>
    </location>
</feature>
<protein>
    <submittedName>
        <fullName evidence="7">Geraniol 8-hydroxylase</fullName>
    </submittedName>
</protein>
<keyword evidence="2" id="KW-0349">Heme</keyword>
<evidence type="ECO:0000256" key="3">
    <source>
        <dbReference type="ARBA" id="ARBA00022723"/>
    </source>
</evidence>
<reference evidence="7 8" key="1">
    <citation type="journal article" date="2021" name="Hortic Res">
        <title>The domestication of Cucurbita argyrosperma as revealed by the genome of its wild relative.</title>
        <authorList>
            <person name="Barrera-Redondo J."/>
            <person name="Sanchez-de la Vega G."/>
            <person name="Aguirre-Liguori J.A."/>
            <person name="Castellanos-Morales G."/>
            <person name="Gutierrez-Guerrero Y.T."/>
            <person name="Aguirre-Dugua X."/>
            <person name="Aguirre-Planter E."/>
            <person name="Tenaillon M.I."/>
            <person name="Lira-Saade R."/>
            <person name="Eguiarte L.E."/>
        </authorList>
    </citation>
    <scope>NUCLEOTIDE SEQUENCE [LARGE SCALE GENOMIC DNA]</scope>
    <source>
        <strain evidence="7">JBR-2021</strain>
    </source>
</reference>
<keyword evidence="8" id="KW-1185">Reference proteome</keyword>
<comment type="similarity">
    <text evidence="1">Belongs to the cytochrome P450 family.</text>
</comment>
<organism evidence="7 8">
    <name type="scientific">Cucurbita argyrosperma subsp. sororia</name>
    <dbReference type="NCBI Taxonomy" id="37648"/>
    <lineage>
        <taxon>Eukaryota</taxon>
        <taxon>Viridiplantae</taxon>
        <taxon>Streptophyta</taxon>
        <taxon>Embryophyta</taxon>
        <taxon>Tracheophyta</taxon>
        <taxon>Spermatophyta</taxon>
        <taxon>Magnoliopsida</taxon>
        <taxon>eudicotyledons</taxon>
        <taxon>Gunneridae</taxon>
        <taxon>Pentapetalae</taxon>
        <taxon>rosids</taxon>
        <taxon>fabids</taxon>
        <taxon>Cucurbitales</taxon>
        <taxon>Cucurbitaceae</taxon>
        <taxon>Cucurbiteae</taxon>
        <taxon>Cucurbita</taxon>
    </lineage>
</organism>
<dbReference type="GO" id="GO:0005506">
    <property type="term" value="F:iron ion binding"/>
    <property type="evidence" value="ECO:0007669"/>
    <property type="project" value="InterPro"/>
</dbReference>
<proteinExistence type="inferred from homology"/>
<gene>
    <name evidence="7" type="primary">CYP76B10</name>
    <name evidence="7" type="ORF">SDJN03_28286</name>
</gene>
<dbReference type="AlphaFoldDB" id="A0AAV6LXH8"/>
<accession>A0AAV6LXH8</accession>
<evidence type="ECO:0000256" key="2">
    <source>
        <dbReference type="ARBA" id="ARBA00022617"/>
    </source>
</evidence>
<name>A0AAV6LXH8_9ROSI</name>
<evidence type="ECO:0000313" key="7">
    <source>
        <dbReference type="EMBL" id="KAG6571558.1"/>
    </source>
</evidence>
<dbReference type="PANTHER" id="PTHR47950">
    <property type="entry name" value="CYTOCHROME P450, FAMILY 76, SUBFAMILY C, POLYPEPTIDE 5-RELATED"/>
    <property type="match status" value="1"/>
</dbReference>
<evidence type="ECO:0000256" key="4">
    <source>
        <dbReference type="ARBA" id="ARBA00023002"/>
    </source>
</evidence>
<evidence type="ECO:0000256" key="6">
    <source>
        <dbReference type="ARBA" id="ARBA00023033"/>
    </source>
</evidence>
<dbReference type="GO" id="GO:0004497">
    <property type="term" value="F:monooxygenase activity"/>
    <property type="evidence" value="ECO:0007669"/>
    <property type="project" value="UniProtKB-KW"/>
</dbReference>
<dbReference type="GO" id="GO:0016705">
    <property type="term" value="F:oxidoreductase activity, acting on paired donors, with incorporation or reduction of molecular oxygen"/>
    <property type="evidence" value="ECO:0007669"/>
    <property type="project" value="InterPro"/>
</dbReference>
<sequence>MDANENLRRRKVEELVEIVRKSASKGEAVDVGILAFTTTLNLLSNAIFSVDLADPKSELARRFKKYVHEYLEEAGNPNLSDYFPVLRKLDIQGMRKRMKIHMGSLLKLLDSMIKQRMN</sequence>
<keyword evidence="6" id="KW-0503">Monooxygenase</keyword>
<dbReference type="GO" id="GO:0020037">
    <property type="term" value="F:heme binding"/>
    <property type="evidence" value="ECO:0007669"/>
    <property type="project" value="InterPro"/>
</dbReference>
<comment type="caution">
    <text evidence="7">The sequence shown here is derived from an EMBL/GenBank/DDBJ whole genome shotgun (WGS) entry which is preliminary data.</text>
</comment>
<keyword evidence="4" id="KW-0560">Oxidoreductase</keyword>